<dbReference type="PANTHER" id="PTHR42910">
    <property type="entry name" value="TRANSPORTER SCO4007-RELATED"/>
    <property type="match status" value="1"/>
</dbReference>
<sequence length="391" mass="41699">MKAMLKEGAGLSNGLLCTLAVIAGVSVANLYYNQPLLDMLRQDLGTTTLAANHVALFSQLGYALGLLFIIPLADLFSRRRIVLVNFLLLAVSLLAIATASDIRVIHGFSLVTGVCSVIPQIFIPLAAQYSRPEYKNRNVGIVLSGLLTGILASRVVSGVVGELFGWREMYFAAAGLMVVSAAVVLYVLPDARPNFRGTYAALMKSLLTIVRCYPTLRIYSVRAALAFGSFLCFWASLAFKMAQAPFYAGSNVVGMLGLCGIAGALTATFAGKYIRRVGVRRFNYIGVGLQILAWLLFFFGADSYAALVAGIVVVDIGMQCIQLSNQATLFELDPSASNRINTIFMSTYFAGGSLGTLLSGAAWSLYGWTGVVAAGILLSSASLLVTLCTKK</sequence>
<evidence type="ECO:0000313" key="6">
    <source>
        <dbReference type="EMBL" id="KAA3158448.1"/>
    </source>
</evidence>
<feature type="transmembrane region" description="Helical" evidence="4">
    <location>
        <begin position="82"/>
        <end position="99"/>
    </location>
</feature>
<feature type="transmembrane region" description="Helical" evidence="4">
    <location>
        <begin position="371"/>
        <end position="389"/>
    </location>
</feature>
<dbReference type="RefSeq" id="WP_009597135.1">
    <property type="nucleotide sequence ID" value="NZ_CALCKD010000048.1"/>
</dbReference>
<dbReference type="CDD" id="cd17324">
    <property type="entry name" value="MFS_NepI_like"/>
    <property type="match status" value="1"/>
</dbReference>
<proteinExistence type="predicted"/>
<evidence type="ECO:0000256" key="2">
    <source>
        <dbReference type="ARBA" id="ARBA00022989"/>
    </source>
</evidence>
<evidence type="ECO:0000256" key="3">
    <source>
        <dbReference type="ARBA" id="ARBA00023136"/>
    </source>
</evidence>
<accession>A0ABQ6S1N5</accession>
<dbReference type="InterPro" id="IPR011701">
    <property type="entry name" value="MFS"/>
</dbReference>
<organism evidence="6 7">
    <name type="scientific">Alistipes finegoldii</name>
    <dbReference type="NCBI Taxonomy" id="214856"/>
    <lineage>
        <taxon>Bacteria</taxon>
        <taxon>Pseudomonadati</taxon>
        <taxon>Bacteroidota</taxon>
        <taxon>Bacteroidia</taxon>
        <taxon>Bacteroidales</taxon>
        <taxon>Rikenellaceae</taxon>
        <taxon>Alistipes</taxon>
    </lineage>
</organism>
<feature type="transmembrane region" description="Helical" evidence="4">
    <location>
        <begin position="12"/>
        <end position="32"/>
    </location>
</feature>
<dbReference type="SUPFAM" id="SSF103473">
    <property type="entry name" value="MFS general substrate transporter"/>
    <property type="match status" value="1"/>
</dbReference>
<dbReference type="Pfam" id="PF07690">
    <property type="entry name" value="MFS_1"/>
    <property type="match status" value="1"/>
</dbReference>
<feature type="transmembrane region" description="Helical" evidence="4">
    <location>
        <begin position="105"/>
        <end position="127"/>
    </location>
</feature>
<gene>
    <name evidence="6" type="ORF">F2A26_11240</name>
</gene>
<comment type="caution">
    <text evidence="6">The sequence shown here is derived from an EMBL/GenBank/DDBJ whole genome shotgun (WGS) entry which is preliminary data.</text>
</comment>
<feature type="transmembrane region" description="Helical" evidence="4">
    <location>
        <begin position="219"/>
        <end position="239"/>
    </location>
</feature>
<dbReference type="PROSITE" id="PS50850">
    <property type="entry name" value="MFS"/>
    <property type="match status" value="1"/>
</dbReference>
<feature type="transmembrane region" description="Helical" evidence="4">
    <location>
        <begin position="52"/>
        <end position="70"/>
    </location>
</feature>
<dbReference type="EMBL" id="VVND01000017">
    <property type="protein sequence ID" value="KAA3158448.1"/>
    <property type="molecule type" value="Genomic_DNA"/>
</dbReference>
<dbReference type="PANTHER" id="PTHR42910:SF1">
    <property type="entry name" value="MAJOR FACILITATOR SUPERFAMILY (MFS) PROFILE DOMAIN-CONTAINING PROTEIN"/>
    <property type="match status" value="1"/>
</dbReference>
<reference evidence="6 7" key="1">
    <citation type="journal article" date="2019" name="Nat. Med.">
        <title>A library of human gut bacterial isolates paired with longitudinal multiomics data enables mechanistic microbiome research.</title>
        <authorList>
            <person name="Poyet M."/>
            <person name="Groussin M."/>
            <person name="Gibbons S.M."/>
            <person name="Avila-Pacheco J."/>
            <person name="Jiang X."/>
            <person name="Kearney S.M."/>
            <person name="Perrotta A.R."/>
            <person name="Berdy B."/>
            <person name="Zhao S."/>
            <person name="Lieberman T.D."/>
            <person name="Swanson P.K."/>
            <person name="Smith M."/>
            <person name="Roesemann S."/>
            <person name="Alexander J.E."/>
            <person name="Rich S.A."/>
            <person name="Livny J."/>
            <person name="Vlamakis H."/>
            <person name="Clish C."/>
            <person name="Bullock K."/>
            <person name="Deik A."/>
            <person name="Scott J."/>
            <person name="Pierce K.A."/>
            <person name="Xavier R.J."/>
            <person name="Alm E.J."/>
        </authorList>
    </citation>
    <scope>NUCLEOTIDE SEQUENCE [LARGE SCALE GENOMIC DNA]</scope>
    <source>
        <strain evidence="6 7">BIOML-A1</strain>
    </source>
</reference>
<name>A0ABQ6S1N5_9BACT</name>
<evidence type="ECO:0000313" key="7">
    <source>
        <dbReference type="Proteomes" id="UP000324870"/>
    </source>
</evidence>
<dbReference type="InterPro" id="IPR036259">
    <property type="entry name" value="MFS_trans_sf"/>
</dbReference>
<keyword evidence="2 4" id="KW-1133">Transmembrane helix</keyword>
<dbReference type="Gene3D" id="1.20.1250.20">
    <property type="entry name" value="MFS general substrate transporter like domains"/>
    <property type="match status" value="1"/>
</dbReference>
<feature type="transmembrane region" description="Helical" evidence="4">
    <location>
        <begin position="245"/>
        <end position="270"/>
    </location>
</feature>
<keyword evidence="7" id="KW-1185">Reference proteome</keyword>
<dbReference type="Proteomes" id="UP000324870">
    <property type="component" value="Unassembled WGS sequence"/>
</dbReference>
<evidence type="ECO:0000256" key="4">
    <source>
        <dbReference type="SAM" id="Phobius"/>
    </source>
</evidence>
<feature type="domain" description="Major facilitator superfamily (MFS) profile" evidence="5">
    <location>
        <begin position="12"/>
        <end position="391"/>
    </location>
</feature>
<keyword evidence="3 4" id="KW-0472">Membrane</keyword>
<keyword evidence="1 4" id="KW-0812">Transmembrane</keyword>
<feature type="transmembrane region" description="Helical" evidence="4">
    <location>
        <begin position="169"/>
        <end position="188"/>
    </location>
</feature>
<evidence type="ECO:0000259" key="5">
    <source>
        <dbReference type="PROSITE" id="PS50850"/>
    </source>
</evidence>
<protein>
    <submittedName>
        <fullName evidence="6">MFS transporter</fullName>
    </submittedName>
</protein>
<feature type="transmembrane region" description="Helical" evidence="4">
    <location>
        <begin position="139"/>
        <end position="157"/>
    </location>
</feature>
<evidence type="ECO:0000256" key="1">
    <source>
        <dbReference type="ARBA" id="ARBA00022692"/>
    </source>
</evidence>
<dbReference type="InterPro" id="IPR020846">
    <property type="entry name" value="MFS_dom"/>
</dbReference>